<evidence type="ECO:0000313" key="1">
    <source>
        <dbReference type="EMBL" id="SHH33106.1"/>
    </source>
</evidence>
<dbReference type="AlphaFoldDB" id="A0A1M5S3P3"/>
<name>A0A1M5S3P3_9CLOT</name>
<sequence>MEKSILMALKKERIEFNESTLLNILVQINNMNLIFYKFYKDKNLLW</sequence>
<keyword evidence="2" id="KW-1185">Reference proteome</keyword>
<reference evidence="1 2" key="1">
    <citation type="submission" date="2016-11" db="EMBL/GenBank/DDBJ databases">
        <authorList>
            <person name="Jaros S."/>
            <person name="Januszkiewicz K."/>
            <person name="Wedrychowicz H."/>
        </authorList>
    </citation>
    <scope>NUCLEOTIDE SEQUENCE [LARGE SCALE GENOMIC DNA]</scope>
    <source>
        <strain evidence="1 2">DSM 3089</strain>
    </source>
</reference>
<dbReference type="EMBL" id="FQXP01000003">
    <property type="protein sequence ID" value="SHH33106.1"/>
    <property type="molecule type" value="Genomic_DNA"/>
</dbReference>
<evidence type="ECO:0000313" key="2">
    <source>
        <dbReference type="Proteomes" id="UP000184526"/>
    </source>
</evidence>
<organism evidence="1 2">
    <name type="scientific">Clostridium collagenovorans DSM 3089</name>
    <dbReference type="NCBI Taxonomy" id="1121306"/>
    <lineage>
        <taxon>Bacteria</taxon>
        <taxon>Bacillati</taxon>
        <taxon>Bacillota</taxon>
        <taxon>Clostridia</taxon>
        <taxon>Eubacteriales</taxon>
        <taxon>Clostridiaceae</taxon>
        <taxon>Clostridium</taxon>
    </lineage>
</organism>
<dbReference type="Proteomes" id="UP000184526">
    <property type="component" value="Unassembled WGS sequence"/>
</dbReference>
<protein>
    <submittedName>
        <fullName evidence="1">Uncharacterized protein</fullName>
    </submittedName>
</protein>
<accession>A0A1M5S3P3</accession>
<proteinExistence type="predicted"/>
<dbReference type="STRING" id="1121306.SAMN02745196_00028"/>
<gene>
    <name evidence="1" type="ORF">SAMN02745196_00028</name>
</gene>